<comment type="caution">
    <text evidence="2">The sequence shown here is derived from an EMBL/GenBank/DDBJ whole genome shotgun (WGS) entry which is preliminary data.</text>
</comment>
<protein>
    <submittedName>
        <fullName evidence="2">Quercetin dioxygenase-like cupin family protein</fullName>
    </submittedName>
</protein>
<dbReference type="PANTHER" id="PTHR36440">
    <property type="entry name" value="PUTATIVE (AFU_ORTHOLOGUE AFUA_8G07350)-RELATED"/>
    <property type="match status" value="1"/>
</dbReference>
<feature type="domain" description="Cupin type-2" evidence="1">
    <location>
        <begin position="34"/>
        <end position="100"/>
    </location>
</feature>
<organism evidence="2 3">
    <name type="scientific">Flavobacterium granuli</name>
    <dbReference type="NCBI Taxonomy" id="280093"/>
    <lineage>
        <taxon>Bacteria</taxon>
        <taxon>Pseudomonadati</taxon>
        <taxon>Bacteroidota</taxon>
        <taxon>Flavobacteriia</taxon>
        <taxon>Flavobacteriales</taxon>
        <taxon>Flavobacteriaceae</taxon>
        <taxon>Flavobacterium</taxon>
    </lineage>
</organism>
<dbReference type="EMBL" id="JAVDTX010000006">
    <property type="protein sequence ID" value="MDR6845959.1"/>
    <property type="molecule type" value="Genomic_DNA"/>
</dbReference>
<dbReference type="InterPro" id="IPR014710">
    <property type="entry name" value="RmlC-like_jellyroll"/>
</dbReference>
<dbReference type="InterPro" id="IPR053146">
    <property type="entry name" value="QDO-like"/>
</dbReference>
<name>A0ABU1S6Z7_9FLAO</name>
<evidence type="ECO:0000313" key="2">
    <source>
        <dbReference type="EMBL" id="MDR6845959.1"/>
    </source>
</evidence>
<gene>
    <name evidence="2" type="ORF">J2W95_002670</name>
</gene>
<reference evidence="2 3" key="1">
    <citation type="submission" date="2023-07" db="EMBL/GenBank/DDBJ databases">
        <title>Sorghum-associated microbial communities from plants grown in Nebraska, USA.</title>
        <authorList>
            <person name="Schachtman D."/>
        </authorList>
    </citation>
    <scope>NUCLEOTIDE SEQUENCE [LARGE SCALE GENOMIC DNA]</scope>
    <source>
        <strain evidence="2 3">BE124</strain>
    </source>
</reference>
<accession>A0ABU1S6Z7</accession>
<evidence type="ECO:0000259" key="1">
    <source>
        <dbReference type="Pfam" id="PF07883"/>
    </source>
</evidence>
<keyword evidence="3" id="KW-1185">Reference proteome</keyword>
<dbReference type="PANTHER" id="PTHR36440:SF1">
    <property type="entry name" value="PUTATIVE (AFU_ORTHOLOGUE AFUA_8G07350)-RELATED"/>
    <property type="match status" value="1"/>
</dbReference>
<dbReference type="InterPro" id="IPR013096">
    <property type="entry name" value="Cupin_2"/>
</dbReference>
<dbReference type="Pfam" id="PF07883">
    <property type="entry name" value="Cupin_2"/>
    <property type="match status" value="1"/>
</dbReference>
<evidence type="ECO:0000313" key="3">
    <source>
        <dbReference type="Proteomes" id="UP001261871"/>
    </source>
</evidence>
<dbReference type="Proteomes" id="UP001261871">
    <property type="component" value="Unassembled WGS sequence"/>
</dbReference>
<proteinExistence type="predicted"/>
<sequence length="145" mass="15978">MNNNKEIIKLGQIEVKFLLEASDTNGQVTMFEFSVPHGIKVPLPHYHENFDEIVYGLEGTMTFTVGEKVIDLEVGQSLFIPRGVVHGFNNLNSQTAKALATITPGLLGPEYFKDVAEIVNAGGPPDIEKMKLVFKKHGLVPVMNI</sequence>
<dbReference type="RefSeq" id="WP_310007731.1">
    <property type="nucleotide sequence ID" value="NZ_JAVDTX010000006.1"/>
</dbReference>
<dbReference type="Gene3D" id="2.60.120.10">
    <property type="entry name" value="Jelly Rolls"/>
    <property type="match status" value="1"/>
</dbReference>
<dbReference type="InterPro" id="IPR011051">
    <property type="entry name" value="RmlC_Cupin_sf"/>
</dbReference>
<dbReference type="SUPFAM" id="SSF51182">
    <property type="entry name" value="RmlC-like cupins"/>
    <property type="match status" value="1"/>
</dbReference>